<protein>
    <submittedName>
        <fullName evidence="2">Uncharacterized protein</fullName>
    </submittedName>
</protein>
<comment type="caution">
    <text evidence="2">The sequence shown here is derived from an EMBL/GenBank/DDBJ whole genome shotgun (WGS) entry which is preliminary data.</text>
</comment>
<evidence type="ECO:0000256" key="1">
    <source>
        <dbReference type="SAM" id="MobiDB-lite"/>
    </source>
</evidence>
<gene>
    <name evidence="2" type="ORF">GCM10009688_25040</name>
</gene>
<dbReference type="Proteomes" id="UP001500784">
    <property type="component" value="Unassembled WGS sequence"/>
</dbReference>
<name>A0ABP5AP04_9MICC</name>
<keyword evidence="3" id="KW-1185">Reference proteome</keyword>
<dbReference type="EMBL" id="BAAALV010000005">
    <property type="protein sequence ID" value="GAA1918973.1"/>
    <property type="molecule type" value="Genomic_DNA"/>
</dbReference>
<proteinExistence type="predicted"/>
<feature type="compositionally biased region" description="Low complexity" evidence="1">
    <location>
        <begin position="86"/>
        <end position="105"/>
    </location>
</feature>
<accession>A0ABP5AP04</accession>
<feature type="region of interest" description="Disordered" evidence="1">
    <location>
        <begin position="51"/>
        <end position="111"/>
    </location>
</feature>
<evidence type="ECO:0000313" key="3">
    <source>
        <dbReference type="Proteomes" id="UP001500784"/>
    </source>
</evidence>
<reference evidence="3" key="1">
    <citation type="journal article" date="2019" name="Int. J. Syst. Evol. Microbiol.">
        <title>The Global Catalogue of Microorganisms (GCM) 10K type strain sequencing project: providing services to taxonomists for standard genome sequencing and annotation.</title>
        <authorList>
            <consortium name="The Broad Institute Genomics Platform"/>
            <consortium name="The Broad Institute Genome Sequencing Center for Infectious Disease"/>
            <person name="Wu L."/>
            <person name="Ma J."/>
        </authorList>
    </citation>
    <scope>NUCLEOTIDE SEQUENCE [LARGE SCALE GENOMIC DNA]</scope>
    <source>
        <strain evidence="3">JCM 13316</strain>
    </source>
</reference>
<organism evidence="2 3">
    <name type="scientific">Arthrobacter gandavensis</name>
    <dbReference type="NCBI Taxonomy" id="169960"/>
    <lineage>
        <taxon>Bacteria</taxon>
        <taxon>Bacillati</taxon>
        <taxon>Actinomycetota</taxon>
        <taxon>Actinomycetes</taxon>
        <taxon>Micrococcales</taxon>
        <taxon>Micrococcaceae</taxon>
        <taxon>Arthrobacter</taxon>
    </lineage>
</organism>
<sequence length="111" mass="11827">MKQAGSKGAVSPPRMYACPALARSFARAAPAPQLRHAARLTCLTRAALSSVPARCPRRAAPPPHPRRSLLRHAAPARCPRLRHPAPARTPASATRHPPAARAAPRCPHRPA</sequence>
<evidence type="ECO:0000313" key="2">
    <source>
        <dbReference type="EMBL" id="GAA1918973.1"/>
    </source>
</evidence>